<evidence type="ECO:0000256" key="8">
    <source>
        <dbReference type="ARBA" id="ARBA00022989"/>
    </source>
</evidence>
<evidence type="ECO:0000256" key="4">
    <source>
        <dbReference type="ARBA" id="ARBA00022475"/>
    </source>
</evidence>
<name>A0A841L4I9_9SPHN</name>
<proteinExistence type="inferred from homology"/>
<dbReference type="NCBIfam" id="NF037980">
    <property type="entry name" value="T2SS_GspK"/>
    <property type="match status" value="1"/>
</dbReference>
<dbReference type="AlphaFoldDB" id="A0A841L4I9"/>
<evidence type="ECO:0000256" key="6">
    <source>
        <dbReference type="ARBA" id="ARBA00022692"/>
    </source>
</evidence>
<evidence type="ECO:0000256" key="3">
    <source>
        <dbReference type="ARBA" id="ARBA00022448"/>
    </source>
</evidence>
<dbReference type="InterPro" id="IPR049179">
    <property type="entry name" value="T2SSK_SAM-like_2nd"/>
</dbReference>
<comment type="similarity">
    <text evidence="2 10">Belongs to the GSP K family.</text>
</comment>
<dbReference type="EMBL" id="JACIIV010000011">
    <property type="protein sequence ID" value="MBB6227554.1"/>
    <property type="molecule type" value="Genomic_DNA"/>
</dbReference>
<evidence type="ECO:0000259" key="11">
    <source>
        <dbReference type="Pfam" id="PF03934"/>
    </source>
</evidence>
<dbReference type="InterPro" id="IPR049031">
    <property type="entry name" value="T2SSK_SAM-like_1st"/>
</dbReference>
<protein>
    <recommendedName>
        <fullName evidence="10">Type II secretion system protein K</fullName>
    </recommendedName>
</protein>
<gene>
    <name evidence="13" type="ORF">FHS79_001723</name>
</gene>
<dbReference type="Pfam" id="PF03934">
    <property type="entry name" value="T2SSK"/>
    <property type="match status" value="1"/>
</dbReference>
<reference evidence="13 14" key="1">
    <citation type="submission" date="2020-08" db="EMBL/GenBank/DDBJ databases">
        <title>Genomic Encyclopedia of Type Strains, Phase IV (KMG-IV): sequencing the most valuable type-strain genomes for metagenomic binning, comparative biology and taxonomic classification.</title>
        <authorList>
            <person name="Goeker M."/>
        </authorList>
    </citation>
    <scope>NUCLEOTIDE SEQUENCE [LARGE SCALE GENOMIC DNA]</scope>
    <source>
        <strain evidence="13 14">DSM 102189</strain>
    </source>
</reference>
<organism evidence="13 14">
    <name type="scientific">Polymorphobacter multimanifer</name>
    <dbReference type="NCBI Taxonomy" id="1070431"/>
    <lineage>
        <taxon>Bacteria</taxon>
        <taxon>Pseudomonadati</taxon>
        <taxon>Pseudomonadota</taxon>
        <taxon>Alphaproteobacteria</taxon>
        <taxon>Sphingomonadales</taxon>
        <taxon>Sphingosinicellaceae</taxon>
        <taxon>Polymorphobacter</taxon>
    </lineage>
</organism>
<keyword evidence="5 10" id="KW-0997">Cell inner membrane</keyword>
<evidence type="ECO:0000256" key="7">
    <source>
        <dbReference type="ARBA" id="ARBA00022927"/>
    </source>
</evidence>
<dbReference type="InterPro" id="IPR005628">
    <property type="entry name" value="GspK"/>
</dbReference>
<dbReference type="SUPFAM" id="SSF158544">
    <property type="entry name" value="GspK insert domain-like"/>
    <property type="match status" value="2"/>
</dbReference>
<evidence type="ECO:0000256" key="10">
    <source>
        <dbReference type="PIRNR" id="PIRNR002786"/>
    </source>
</evidence>
<keyword evidence="9 10" id="KW-0472">Membrane</keyword>
<evidence type="ECO:0000256" key="1">
    <source>
        <dbReference type="ARBA" id="ARBA00004533"/>
    </source>
</evidence>
<dbReference type="SUPFAM" id="SSF54523">
    <property type="entry name" value="Pili subunits"/>
    <property type="match status" value="1"/>
</dbReference>
<evidence type="ECO:0000256" key="2">
    <source>
        <dbReference type="ARBA" id="ARBA00007246"/>
    </source>
</evidence>
<keyword evidence="8" id="KW-1133">Transmembrane helix</keyword>
<feature type="domain" description="T2SS protein K second SAM-like" evidence="11">
    <location>
        <begin position="217"/>
        <end position="286"/>
    </location>
</feature>
<dbReference type="GO" id="GO:0009306">
    <property type="term" value="P:protein secretion"/>
    <property type="evidence" value="ECO:0007669"/>
    <property type="project" value="InterPro"/>
</dbReference>
<dbReference type="RefSeq" id="WP_184198340.1">
    <property type="nucleotide sequence ID" value="NZ_BMOX01000217.1"/>
</dbReference>
<keyword evidence="4 10" id="KW-1003">Cell membrane</keyword>
<dbReference type="Gene3D" id="1.10.40.60">
    <property type="entry name" value="EpsJ-like"/>
    <property type="match status" value="2"/>
</dbReference>
<feature type="domain" description="T2SS protein K first SAM-like" evidence="12">
    <location>
        <begin position="103"/>
        <end position="210"/>
    </location>
</feature>
<dbReference type="Gene3D" id="3.30.1300.30">
    <property type="entry name" value="GSPII I/J protein-like"/>
    <property type="match status" value="1"/>
</dbReference>
<dbReference type="PANTHER" id="PTHR38831">
    <property type="entry name" value="TYPE II SECRETION SYSTEM PROTEIN K"/>
    <property type="match status" value="1"/>
</dbReference>
<keyword evidence="14" id="KW-1185">Reference proteome</keyword>
<evidence type="ECO:0000313" key="13">
    <source>
        <dbReference type="EMBL" id="MBB6227554.1"/>
    </source>
</evidence>
<sequence length="329" mass="34391">MKGKPSERGAALLAVLLLVGVMGAIAALLLERTRTATQLVGNLLAREQATSLGLVAEALAVQRIGAITQASDRATQTGGWQGQPIMLPLPGGTASITPRDGGNCFNLGSLVTQAGPESLVTRPLSVAQFTSLMLALGIPDPRARGIAAAAADWIDSDDQPAPLGAEDSRYGPQGYRTAGTLMADATELRAVAGVDAETWARLRPFVCALPLADLSPINPNTLLPAQAPLLAMLLPETLGPPPARLALASRVLAARPATGWGSVADFANTELLRGEPLPGDVLQQLTVRTGWFRLALRLESGDTSLAGTSLIDARRSPVLVAQRRWQDED</sequence>
<dbReference type="PANTHER" id="PTHR38831:SF1">
    <property type="entry name" value="TYPE II SECRETION SYSTEM PROTEIN K-RELATED"/>
    <property type="match status" value="1"/>
</dbReference>
<evidence type="ECO:0000259" key="12">
    <source>
        <dbReference type="Pfam" id="PF21687"/>
    </source>
</evidence>
<keyword evidence="6" id="KW-0812">Transmembrane</keyword>
<dbReference type="GO" id="GO:0005886">
    <property type="term" value="C:plasma membrane"/>
    <property type="evidence" value="ECO:0007669"/>
    <property type="project" value="UniProtKB-SubCell"/>
</dbReference>
<comment type="caution">
    <text evidence="13">The sequence shown here is derived from an EMBL/GenBank/DDBJ whole genome shotgun (WGS) entry which is preliminary data.</text>
</comment>
<evidence type="ECO:0000256" key="5">
    <source>
        <dbReference type="ARBA" id="ARBA00022519"/>
    </source>
</evidence>
<dbReference type="Pfam" id="PF21687">
    <property type="entry name" value="T2SSK_1st"/>
    <property type="match status" value="1"/>
</dbReference>
<dbReference type="InterPro" id="IPR038072">
    <property type="entry name" value="GspK_central_sf"/>
</dbReference>
<accession>A0A841L4I9</accession>
<dbReference type="PIRSF" id="PIRSF002786">
    <property type="entry name" value="XcpX"/>
    <property type="match status" value="1"/>
</dbReference>
<evidence type="ECO:0000256" key="9">
    <source>
        <dbReference type="ARBA" id="ARBA00023136"/>
    </source>
</evidence>
<evidence type="ECO:0000313" key="14">
    <source>
        <dbReference type="Proteomes" id="UP000538147"/>
    </source>
</evidence>
<keyword evidence="3 10" id="KW-0813">Transport</keyword>
<comment type="subcellular location">
    <subcellularLocation>
        <location evidence="1 10">Cell inner membrane</location>
    </subcellularLocation>
</comment>
<dbReference type="Proteomes" id="UP000538147">
    <property type="component" value="Unassembled WGS sequence"/>
</dbReference>
<dbReference type="InterPro" id="IPR045584">
    <property type="entry name" value="Pilin-like"/>
</dbReference>
<keyword evidence="7" id="KW-0653">Protein transport</keyword>